<evidence type="ECO:0000256" key="2">
    <source>
        <dbReference type="ARBA" id="ARBA00012438"/>
    </source>
</evidence>
<name>A0ABR9DMT5_9MICO</name>
<dbReference type="EMBL" id="JACZDF010000001">
    <property type="protein sequence ID" value="MBD9698274.1"/>
    <property type="molecule type" value="Genomic_DNA"/>
</dbReference>
<comment type="catalytic activity">
    <reaction evidence="1">
        <text>ATP + protein L-histidine = ADP + protein N-phospho-L-histidine.</text>
        <dbReference type="EC" id="2.7.13.3"/>
    </reaction>
</comment>
<feature type="transmembrane region" description="Helical" evidence="9">
    <location>
        <begin position="119"/>
        <end position="137"/>
    </location>
</feature>
<feature type="transmembrane region" description="Helical" evidence="9">
    <location>
        <begin position="30"/>
        <end position="50"/>
    </location>
</feature>
<dbReference type="Gene3D" id="1.20.5.1930">
    <property type="match status" value="1"/>
</dbReference>
<dbReference type="InterPro" id="IPR003594">
    <property type="entry name" value="HATPase_dom"/>
</dbReference>
<feature type="transmembrane region" description="Helical" evidence="9">
    <location>
        <begin position="85"/>
        <end position="112"/>
    </location>
</feature>
<dbReference type="InterPro" id="IPR011712">
    <property type="entry name" value="Sig_transdc_His_kin_sub3_dim/P"/>
</dbReference>
<protein>
    <recommendedName>
        <fullName evidence="2">histidine kinase</fullName>
        <ecNumber evidence="2">2.7.13.3</ecNumber>
    </recommendedName>
</protein>
<proteinExistence type="predicted"/>
<dbReference type="Pfam" id="PF02518">
    <property type="entry name" value="HATPase_c"/>
    <property type="match status" value="1"/>
</dbReference>
<evidence type="ECO:0000256" key="6">
    <source>
        <dbReference type="ARBA" id="ARBA00022777"/>
    </source>
</evidence>
<keyword evidence="8" id="KW-0902">Two-component regulatory system</keyword>
<evidence type="ECO:0000256" key="9">
    <source>
        <dbReference type="SAM" id="Phobius"/>
    </source>
</evidence>
<dbReference type="PANTHER" id="PTHR24421">
    <property type="entry name" value="NITRATE/NITRITE SENSOR PROTEIN NARX-RELATED"/>
    <property type="match status" value="1"/>
</dbReference>
<keyword evidence="9" id="KW-0812">Transmembrane</keyword>
<evidence type="ECO:0000259" key="11">
    <source>
        <dbReference type="Pfam" id="PF07730"/>
    </source>
</evidence>
<sequence length="422" mass="45112">MRLPPVLTRLAAKPPVPAPPLTVWGRTWRFVLVVVGAFVTFGVTLPEAAGTSIEYTATPREALDLALGVLSWVLIWFRRRWPLTIALVLTLMTTFSATAAFAATLAVVSVCARRRTIEVVPVTVTYCVASFTSFYLVDGLPDMPWWVVVLTQVVSTVLVVGIGLYIGARRELVWTLQSRAEAAEQARATDAERARAQERATIAHEMHDVLAHRVSLVAMHAGALAYRTDLSPEEVRESAGIVRDNAHRALEELREVLGVLRVGTEASATDAPQPTLERIDDLVADARALGAHVDFGMTPAVTDAAATLAGSTARTAYRVVQEGLTNARKHAPASPVVVRVVGSPDDGLTVMVRTPGTHGVPGRPARVDAASVLGTAVETRLPSSGHGLRGLHERVTLLGGTFDAGDDATGGFVVRATLPWSR</sequence>
<feature type="domain" description="Signal transduction histidine kinase subgroup 3 dimerisation and phosphoacceptor" evidence="11">
    <location>
        <begin position="198"/>
        <end position="262"/>
    </location>
</feature>
<dbReference type="RefSeq" id="WP_192277316.1">
    <property type="nucleotide sequence ID" value="NZ_JACZDF010000001.1"/>
</dbReference>
<keyword evidence="9" id="KW-0472">Membrane</keyword>
<organism evidence="12 13">
    <name type="scientific">Flavimobilis rhizosphaerae</name>
    <dbReference type="NCBI Taxonomy" id="2775421"/>
    <lineage>
        <taxon>Bacteria</taxon>
        <taxon>Bacillati</taxon>
        <taxon>Actinomycetota</taxon>
        <taxon>Actinomycetes</taxon>
        <taxon>Micrococcales</taxon>
        <taxon>Jonesiaceae</taxon>
        <taxon>Flavimobilis</taxon>
    </lineage>
</organism>
<evidence type="ECO:0000256" key="7">
    <source>
        <dbReference type="ARBA" id="ARBA00022840"/>
    </source>
</evidence>
<keyword evidence="5" id="KW-0547">Nucleotide-binding</keyword>
<keyword evidence="4" id="KW-0808">Transferase</keyword>
<feature type="domain" description="Histidine kinase/HSP90-like ATPase" evidence="10">
    <location>
        <begin position="314"/>
        <end position="420"/>
    </location>
</feature>
<evidence type="ECO:0000313" key="12">
    <source>
        <dbReference type="EMBL" id="MBD9698274.1"/>
    </source>
</evidence>
<dbReference type="Proteomes" id="UP000642107">
    <property type="component" value="Unassembled WGS sequence"/>
</dbReference>
<dbReference type="CDD" id="cd16917">
    <property type="entry name" value="HATPase_UhpB-NarQ-NarX-like"/>
    <property type="match status" value="1"/>
</dbReference>
<reference evidence="12 13" key="1">
    <citation type="submission" date="2020-09" db="EMBL/GenBank/DDBJ databases">
        <title>Flavimobilis rhizosphaerae sp. nov., isolated from rhizosphere soil of Spartina alterniflora.</title>
        <authorList>
            <person name="Hanqin C."/>
        </authorList>
    </citation>
    <scope>NUCLEOTIDE SEQUENCE [LARGE SCALE GENOMIC DNA]</scope>
    <source>
        <strain evidence="12 13">GY 10621</strain>
    </source>
</reference>
<dbReference type="EC" id="2.7.13.3" evidence="2"/>
<dbReference type="Pfam" id="PF07730">
    <property type="entry name" value="HisKA_3"/>
    <property type="match status" value="1"/>
</dbReference>
<dbReference type="Gene3D" id="3.30.565.10">
    <property type="entry name" value="Histidine kinase-like ATPase, C-terminal domain"/>
    <property type="match status" value="1"/>
</dbReference>
<feature type="transmembrane region" description="Helical" evidence="9">
    <location>
        <begin position="143"/>
        <end position="166"/>
    </location>
</feature>
<keyword evidence="13" id="KW-1185">Reference proteome</keyword>
<keyword evidence="6 12" id="KW-0418">Kinase</keyword>
<dbReference type="GO" id="GO:0016301">
    <property type="term" value="F:kinase activity"/>
    <property type="evidence" value="ECO:0007669"/>
    <property type="project" value="UniProtKB-KW"/>
</dbReference>
<dbReference type="PANTHER" id="PTHR24421:SF10">
    <property type="entry name" value="NITRATE_NITRITE SENSOR PROTEIN NARQ"/>
    <property type="match status" value="1"/>
</dbReference>
<evidence type="ECO:0000256" key="8">
    <source>
        <dbReference type="ARBA" id="ARBA00023012"/>
    </source>
</evidence>
<evidence type="ECO:0000259" key="10">
    <source>
        <dbReference type="Pfam" id="PF02518"/>
    </source>
</evidence>
<keyword evidence="3" id="KW-0597">Phosphoprotein</keyword>
<dbReference type="InterPro" id="IPR036890">
    <property type="entry name" value="HATPase_C_sf"/>
</dbReference>
<keyword evidence="9" id="KW-1133">Transmembrane helix</keyword>
<evidence type="ECO:0000313" key="13">
    <source>
        <dbReference type="Proteomes" id="UP000642107"/>
    </source>
</evidence>
<evidence type="ECO:0000256" key="1">
    <source>
        <dbReference type="ARBA" id="ARBA00000085"/>
    </source>
</evidence>
<gene>
    <name evidence="12" type="ORF">IGS67_02040</name>
</gene>
<accession>A0ABR9DMT5</accession>
<evidence type="ECO:0000256" key="4">
    <source>
        <dbReference type="ARBA" id="ARBA00022679"/>
    </source>
</evidence>
<keyword evidence="7" id="KW-0067">ATP-binding</keyword>
<dbReference type="InterPro" id="IPR050482">
    <property type="entry name" value="Sensor_HK_TwoCompSys"/>
</dbReference>
<comment type="caution">
    <text evidence="12">The sequence shown here is derived from an EMBL/GenBank/DDBJ whole genome shotgun (WGS) entry which is preliminary data.</text>
</comment>
<evidence type="ECO:0000256" key="5">
    <source>
        <dbReference type="ARBA" id="ARBA00022741"/>
    </source>
</evidence>
<dbReference type="SUPFAM" id="SSF55874">
    <property type="entry name" value="ATPase domain of HSP90 chaperone/DNA topoisomerase II/histidine kinase"/>
    <property type="match status" value="1"/>
</dbReference>
<evidence type="ECO:0000256" key="3">
    <source>
        <dbReference type="ARBA" id="ARBA00022553"/>
    </source>
</evidence>